<keyword evidence="2" id="KW-0812">Transmembrane</keyword>
<proteinExistence type="predicted"/>
<sequence length="108" mass="12008">MTLLYKPLPLLFGMLGGLIAGMLFKQVWKIIAWEDEPPDADDPDYTWQEVLVSAMLQGAVFGLVKAAVQRAGAHGVRKVTGRWPADDRRDATRTRSLRPGRRSGRTTS</sequence>
<organism evidence="3 4">
    <name type="scientific">Nonomuraea guangzhouensis</name>
    <dbReference type="NCBI Taxonomy" id="1291555"/>
    <lineage>
        <taxon>Bacteria</taxon>
        <taxon>Bacillati</taxon>
        <taxon>Actinomycetota</taxon>
        <taxon>Actinomycetes</taxon>
        <taxon>Streptosporangiales</taxon>
        <taxon>Streptosporangiaceae</taxon>
        <taxon>Nonomuraea</taxon>
    </lineage>
</organism>
<feature type="transmembrane region" description="Helical" evidence="2">
    <location>
        <begin position="47"/>
        <end position="68"/>
    </location>
</feature>
<feature type="region of interest" description="Disordered" evidence="1">
    <location>
        <begin position="73"/>
        <end position="108"/>
    </location>
</feature>
<dbReference type="InterPro" id="IPR025329">
    <property type="entry name" value="DUF4235"/>
</dbReference>
<gene>
    <name evidence="3" type="ORF">ACFSJ0_39625</name>
</gene>
<accession>A0ABW4GL53</accession>
<protein>
    <submittedName>
        <fullName evidence="3">DUF4235 domain-containing protein</fullName>
    </submittedName>
</protein>
<evidence type="ECO:0000256" key="2">
    <source>
        <dbReference type="SAM" id="Phobius"/>
    </source>
</evidence>
<feature type="compositionally biased region" description="Basic residues" evidence="1">
    <location>
        <begin position="95"/>
        <end position="108"/>
    </location>
</feature>
<dbReference type="Pfam" id="PF14019">
    <property type="entry name" value="DUF4235"/>
    <property type="match status" value="1"/>
</dbReference>
<keyword evidence="4" id="KW-1185">Reference proteome</keyword>
<evidence type="ECO:0000256" key="1">
    <source>
        <dbReference type="SAM" id="MobiDB-lite"/>
    </source>
</evidence>
<feature type="compositionally biased region" description="Basic and acidic residues" evidence="1">
    <location>
        <begin position="84"/>
        <end position="93"/>
    </location>
</feature>
<keyword evidence="2" id="KW-1133">Transmembrane helix</keyword>
<dbReference type="RefSeq" id="WP_219536093.1">
    <property type="nucleotide sequence ID" value="NZ_JAHKRM010000028.1"/>
</dbReference>
<feature type="transmembrane region" description="Helical" evidence="2">
    <location>
        <begin position="7"/>
        <end position="27"/>
    </location>
</feature>
<dbReference type="Proteomes" id="UP001597097">
    <property type="component" value="Unassembled WGS sequence"/>
</dbReference>
<name>A0ABW4GL53_9ACTN</name>
<evidence type="ECO:0000313" key="4">
    <source>
        <dbReference type="Proteomes" id="UP001597097"/>
    </source>
</evidence>
<dbReference type="EMBL" id="JBHUCM010000038">
    <property type="protein sequence ID" value="MFD1543213.1"/>
    <property type="molecule type" value="Genomic_DNA"/>
</dbReference>
<comment type="caution">
    <text evidence="3">The sequence shown here is derived from an EMBL/GenBank/DDBJ whole genome shotgun (WGS) entry which is preliminary data.</text>
</comment>
<evidence type="ECO:0000313" key="3">
    <source>
        <dbReference type="EMBL" id="MFD1543213.1"/>
    </source>
</evidence>
<keyword evidence="2" id="KW-0472">Membrane</keyword>
<reference evidence="4" key="1">
    <citation type="journal article" date="2019" name="Int. J. Syst. Evol. Microbiol.">
        <title>The Global Catalogue of Microorganisms (GCM) 10K type strain sequencing project: providing services to taxonomists for standard genome sequencing and annotation.</title>
        <authorList>
            <consortium name="The Broad Institute Genomics Platform"/>
            <consortium name="The Broad Institute Genome Sequencing Center for Infectious Disease"/>
            <person name="Wu L."/>
            <person name="Ma J."/>
        </authorList>
    </citation>
    <scope>NUCLEOTIDE SEQUENCE [LARGE SCALE GENOMIC DNA]</scope>
    <source>
        <strain evidence="4">CGMCC 1.15399</strain>
    </source>
</reference>